<gene>
    <name evidence="1" type="ORF">ACPOL_2885</name>
</gene>
<dbReference type="Proteomes" id="UP000253606">
    <property type="component" value="Chromosome"/>
</dbReference>
<protein>
    <submittedName>
        <fullName evidence="1">Uncharacterized protein</fullName>
    </submittedName>
</protein>
<evidence type="ECO:0000313" key="1">
    <source>
        <dbReference type="EMBL" id="AXC12189.1"/>
    </source>
</evidence>
<organism evidence="1 2">
    <name type="scientific">Acidisarcina polymorpha</name>
    <dbReference type="NCBI Taxonomy" id="2211140"/>
    <lineage>
        <taxon>Bacteria</taxon>
        <taxon>Pseudomonadati</taxon>
        <taxon>Acidobacteriota</taxon>
        <taxon>Terriglobia</taxon>
        <taxon>Terriglobales</taxon>
        <taxon>Acidobacteriaceae</taxon>
        <taxon>Acidisarcina</taxon>
    </lineage>
</organism>
<accession>A0A2Z5FZJ8</accession>
<proteinExistence type="predicted"/>
<keyword evidence="2" id="KW-1185">Reference proteome</keyword>
<reference evidence="1 2" key="1">
    <citation type="journal article" date="2018" name="Front. Microbiol.">
        <title>Hydrolytic Capabilities as a Key to Environmental Success: Chitinolytic and Cellulolytic Acidobacteria From Acidic Sub-arctic Soils and Boreal Peatlands.</title>
        <authorList>
            <person name="Belova S.E."/>
            <person name="Ravin N.V."/>
            <person name="Pankratov T.A."/>
            <person name="Rakitin A.L."/>
            <person name="Ivanova A.A."/>
            <person name="Beletsky A.V."/>
            <person name="Mardanov A.V."/>
            <person name="Sinninghe Damste J.S."/>
            <person name="Dedysh S.N."/>
        </authorList>
    </citation>
    <scope>NUCLEOTIDE SEQUENCE [LARGE SCALE GENOMIC DNA]</scope>
    <source>
        <strain evidence="1 2">SBC82</strain>
    </source>
</reference>
<evidence type="ECO:0000313" key="2">
    <source>
        <dbReference type="Proteomes" id="UP000253606"/>
    </source>
</evidence>
<sequence>MMKSDAEDEIVRPNWESVHVCPGCGRVINLADLDMRVITTGIVTCPSCDRSGQIEIQIVDEVPRKKPTSVRS</sequence>
<dbReference type="AlphaFoldDB" id="A0A2Z5FZJ8"/>
<dbReference type="EMBL" id="CP030840">
    <property type="protein sequence ID" value="AXC12189.1"/>
    <property type="molecule type" value="Genomic_DNA"/>
</dbReference>
<dbReference type="KEGG" id="abas:ACPOL_2885"/>
<name>A0A2Z5FZJ8_9BACT</name>